<feature type="domain" description="HTH lysR-type" evidence="5">
    <location>
        <begin position="1"/>
        <end position="58"/>
    </location>
</feature>
<comment type="caution">
    <text evidence="6">The sequence shown here is derived from an EMBL/GenBank/DDBJ whole genome shotgun (WGS) entry which is preliminary data.</text>
</comment>
<keyword evidence="3 6" id="KW-0238">DNA-binding</keyword>
<evidence type="ECO:0000313" key="7">
    <source>
        <dbReference type="Proteomes" id="UP000295063"/>
    </source>
</evidence>
<dbReference type="Gene3D" id="1.10.10.10">
    <property type="entry name" value="Winged helix-like DNA-binding domain superfamily/Winged helix DNA-binding domain"/>
    <property type="match status" value="1"/>
</dbReference>
<dbReference type="InterPro" id="IPR036390">
    <property type="entry name" value="WH_DNA-bd_sf"/>
</dbReference>
<dbReference type="InterPro" id="IPR036388">
    <property type="entry name" value="WH-like_DNA-bd_sf"/>
</dbReference>
<proteinExistence type="inferred from homology"/>
<dbReference type="InterPro" id="IPR050950">
    <property type="entry name" value="HTH-type_LysR_regulators"/>
</dbReference>
<dbReference type="GO" id="GO:0003700">
    <property type="term" value="F:DNA-binding transcription factor activity"/>
    <property type="evidence" value="ECO:0007669"/>
    <property type="project" value="InterPro"/>
</dbReference>
<dbReference type="InterPro" id="IPR000847">
    <property type="entry name" value="LysR_HTH_N"/>
</dbReference>
<name>A0A4R1PY94_9FIRM</name>
<dbReference type="RefSeq" id="WP_132082565.1">
    <property type="nucleotide sequence ID" value="NZ_SLUI01000012.1"/>
</dbReference>
<organism evidence="6 7">
    <name type="scientific">Anaerospora hongkongensis</name>
    <dbReference type="NCBI Taxonomy" id="244830"/>
    <lineage>
        <taxon>Bacteria</taxon>
        <taxon>Bacillati</taxon>
        <taxon>Bacillota</taxon>
        <taxon>Negativicutes</taxon>
        <taxon>Selenomonadales</taxon>
        <taxon>Sporomusaceae</taxon>
        <taxon>Anaerospora</taxon>
    </lineage>
</organism>
<dbReference type="Proteomes" id="UP000295063">
    <property type="component" value="Unassembled WGS sequence"/>
</dbReference>
<dbReference type="PANTHER" id="PTHR30419">
    <property type="entry name" value="HTH-TYPE TRANSCRIPTIONAL REGULATOR YBHD"/>
    <property type="match status" value="1"/>
</dbReference>
<evidence type="ECO:0000313" key="6">
    <source>
        <dbReference type="EMBL" id="TCL35469.1"/>
    </source>
</evidence>
<dbReference type="Pfam" id="PF00126">
    <property type="entry name" value="HTH_1"/>
    <property type="match status" value="1"/>
</dbReference>
<evidence type="ECO:0000256" key="4">
    <source>
        <dbReference type="ARBA" id="ARBA00023163"/>
    </source>
</evidence>
<keyword evidence="7" id="KW-1185">Reference proteome</keyword>
<dbReference type="PROSITE" id="PS50931">
    <property type="entry name" value="HTH_LYSR"/>
    <property type="match status" value="1"/>
</dbReference>
<dbReference type="FunFam" id="1.10.10.10:FF:000001">
    <property type="entry name" value="LysR family transcriptional regulator"/>
    <property type="match status" value="1"/>
</dbReference>
<dbReference type="GO" id="GO:0003677">
    <property type="term" value="F:DNA binding"/>
    <property type="evidence" value="ECO:0007669"/>
    <property type="project" value="UniProtKB-KW"/>
</dbReference>
<evidence type="ECO:0000256" key="1">
    <source>
        <dbReference type="ARBA" id="ARBA00009437"/>
    </source>
</evidence>
<comment type="similarity">
    <text evidence="1">Belongs to the LysR transcriptional regulatory family.</text>
</comment>
<dbReference type="PANTHER" id="PTHR30419:SF8">
    <property type="entry name" value="NITROGEN ASSIMILATION TRANSCRIPTIONAL ACTIVATOR-RELATED"/>
    <property type="match status" value="1"/>
</dbReference>
<dbReference type="PRINTS" id="PR00039">
    <property type="entry name" value="HTHLYSR"/>
</dbReference>
<keyword evidence="2" id="KW-0805">Transcription regulation</keyword>
<dbReference type="OrthoDB" id="1624015at2"/>
<sequence>MTITQMKYFVEVCKWKNITKASTSLCVSQPTITVSMKELEAETGLNLFKRDGKKISVTQEGEFLLSKIAAVLHSVEQLNYDIFDFVNTKNHIKLAIPVQVGSYLIPIILEEFKGRHPEISLEIVELGGMDSLQMVDQEEIDLAITIYEADYCSGLHYTKLFDSECCFCTNIDHPLATQKQVEVSDLVYEKLVMLQGGFFVNKMVYRAFEDAGIKPNLILRSAQLHTVKSLVNKKIASTFLMRETVLDDPKIVAIPFSNGLEIRAGIVTKRGRQIYSDVKKLIDFTREKFK</sequence>
<evidence type="ECO:0000256" key="2">
    <source>
        <dbReference type="ARBA" id="ARBA00023015"/>
    </source>
</evidence>
<dbReference type="SUPFAM" id="SSF46785">
    <property type="entry name" value="Winged helix' DNA-binding domain"/>
    <property type="match status" value="1"/>
</dbReference>
<dbReference type="AlphaFoldDB" id="A0A4R1PY94"/>
<dbReference type="GO" id="GO:0005829">
    <property type="term" value="C:cytosol"/>
    <property type="evidence" value="ECO:0007669"/>
    <property type="project" value="TreeGrafter"/>
</dbReference>
<dbReference type="SUPFAM" id="SSF53850">
    <property type="entry name" value="Periplasmic binding protein-like II"/>
    <property type="match status" value="1"/>
</dbReference>
<protein>
    <submittedName>
        <fullName evidence="6">DNA-binding transcriptional LysR family regulator</fullName>
    </submittedName>
</protein>
<gene>
    <name evidence="6" type="ORF">EV210_112130</name>
</gene>
<dbReference type="Gene3D" id="3.40.190.290">
    <property type="match status" value="1"/>
</dbReference>
<evidence type="ECO:0000259" key="5">
    <source>
        <dbReference type="PROSITE" id="PS50931"/>
    </source>
</evidence>
<dbReference type="CDD" id="cd05466">
    <property type="entry name" value="PBP2_LTTR_substrate"/>
    <property type="match status" value="1"/>
</dbReference>
<reference evidence="6 7" key="1">
    <citation type="submission" date="2019-03" db="EMBL/GenBank/DDBJ databases">
        <title>Genomic Encyclopedia of Type Strains, Phase IV (KMG-IV): sequencing the most valuable type-strain genomes for metagenomic binning, comparative biology and taxonomic classification.</title>
        <authorList>
            <person name="Goeker M."/>
        </authorList>
    </citation>
    <scope>NUCLEOTIDE SEQUENCE [LARGE SCALE GENOMIC DNA]</scope>
    <source>
        <strain evidence="6 7">DSM 15969</strain>
    </source>
</reference>
<evidence type="ECO:0000256" key="3">
    <source>
        <dbReference type="ARBA" id="ARBA00023125"/>
    </source>
</evidence>
<dbReference type="InterPro" id="IPR005119">
    <property type="entry name" value="LysR_subst-bd"/>
</dbReference>
<keyword evidence="4" id="KW-0804">Transcription</keyword>
<accession>A0A4R1PY94</accession>
<dbReference type="Pfam" id="PF03466">
    <property type="entry name" value="LysR_substrate"/>
    <property type="match status" value="1"/>
</dbReference>
<dbReference type="EMBL" id="SLUI01000012">
    <property type="protein sequence ID" value="TCL35469.1"/>
    <property type="molecule type" value="Genomic_DNA"/>
</dbReference>